<dbReference type="SMART" id="SM00464">
    <property type="entry name" value="LON"/>
    <property type="match status" value="1"/>
</dbReference>
<dbReference type="InterPro" id="IPR003111">
    <property type="entry name" value="Lon_prtase_N"/>
</dbReference>
<accession>A0A432ZN06</accession>
<dbReference type="InterPro" id="IPR046336">
    <property type="entry name" value="Lon_prtase_N_sf"/>
</dbReference>
<dbReference type="Gene3D" id="2.30.130.40">
    <property type="entry name" value="LON domain-like"/>
    <property type="match status" value="1"/>
</dbReference>
<organism evidence="2 3">
    <name type="scientific">Pseudidiomarina taiwanensis</name>
    <dbReference type="NCBI Taxonomy" id="337250"/>
    <lineage>
        <taxon>Bacteria</taxon>
        <taxon>Pseudomonadati</taxon>
        <taxon>Pseudomonadota</taxon>
        <taxon>Gammaproteobacteria</taxon>
        <taxon>Alteromonadales</taxon>
        <taxon>Idiomarinaceae</taxon>
        <taxon>Pseudidiomarina</taxon>
    </lineage>
</organism>
<sequence length="201" mass="22852">MVHSELHAPLFPLNAHVLPGGRLRLRIFEPRYVRMVKEACAGKNQGYIAMAMLNEAGNRELNRHIHPIATLATVIDFETLDDGLLGITVQAERCAVINEVHTESDGLRVGSLNPVENWPQTPLSAEDKFLAEQLQQVYQSYPELEGSKCQQYFDAADWVCYRWLELLPVQAQVKQELLNSDCCEKTLSYLRQLIQENTENT</sequence>
<dbReference type="PROSITE" id="PS51787">
    <property type="entry name" value="LON_N"/>
    <property type="match status" value="1"/>
</dbReference>
<dbReference type="OrthoDB" id="8558970at2"/>
<keyword evidence="3" id="KW-1185">Reference proteome</keyword>
<evidence type="ECO:0000313" key="3">
    <source>
        <dbReference type="Proteomes" id="UP000288279"/>
    </source>
</evidence>
<gene>
    <name evidence="2" type="ORF">CWI83_01670</name>
</gene>
<dbReference type="EMBL" id="PIQG01000001">
    <property type="protein sequence ID" value="RUO79248.1"/>
    <property type="molecule type" value="Genomic_DNA"/>
</dbReference>
<dbReference type="RefSeq" id="WP_126824835.1">
    <property type="nucleotide sequence ID" value="NZ_PIQG01000001.1"/>
</dbReference>
<proteinExistence type="predicted"/>
<evidence type="ECO:0000259" key="1">
    <source>
        <dbReference type="PROSITE" id="PS51787"/>
    </source>
</evidence>
<comment type="caution">
    <text evidence="2">The sequence shown here is derived from an EMBL/GenBank/DDBJ whole genome shotgun (WGS) entry which is preliminary data.</text>
</comment>
<dbReference type="SUPFAM" id="SSF88697">
    <property type="entry name" value="PUA domain-like"/>
    <property type="match status" value="1"/>
</dbReference>
<dbReference type="AlphaFoldDB" id="A0A432ZN06"/>
<reference evidence="2 3" key="1">
    <citation type="journal article" date="2011" name="Front. Microbiol.">
        <title>Genomic signatures of strain selection and enhancement in Bacillus atrophaeus var. globigii, a historical biowarfare simulant.</title>
        <authorList>
            <person name="Gibbons H.S."/>
            <person name="Broomall S.M."/>
            <person name="McNew L.A."/>
            <person name="Daligault H."/>
            <person name="Chapman C."/>
            <person name="Bruce D."/>
            <person name="Karavis M."/>
            <person name="Krepps M."/>
            <person name="McGregor P.A."/>
            <person name="Hong C."/>
            <person name="Park K.H."/>
            <person name="Akmal A."/>
            <person name="Feldman A."/>
            <person name="Lin J.S."/>
            <person name="Chang W.E."/>
            <person name="Higgs B.W."/>
            <person name="Demirev P."/>
            <person name="Lindquist J."/>
            <person name="Liem A."/>
            <person name="Fochler E."/>
            <person name="Read T.D."/>
            <person name="Tapia R."/>
            <person name="Johnson S."/>
            <person name="Bishop-Lilly K.A."/>
            <person name="Detter C."/>
            <person name="Han C."/>
            <person name="Sozhamannan S."/>
            <person name="Rosenzweig C.N."/>
            <person name="Skowronski E.W."/>
        </authorList>
    </citation>
    <scope>NUCLEOTIDE SEQUENCE [LARGE SCALE GENOMIC DNA]</scope>
    <source>
        <strain evidence="2 3">PIT1</strain>
    </source>
</reference>
<name>A0A432ZN06_9GAMM</name>
<dbReference type="Gene3D" id="1.10.4060.10">
    <property type="entry name" value="BPP1347 like domain"/>
    <property type="match status" value="1"/>
</dbReference>
<dbReference type="Pfam" id="PF02190">
    <property type="entry name" value="LON_substr_bdg"/>
    <property type="match status" value="1"/>
</dbReference>
<protein>
    <submittedName>
        <fullName evidence="2">Peptidase S16</fullName>
    </submittedName>
</protein>
<feature type="domain" description="Lon N-terminal" evidence="1">
    <location>
        <begin position="1"/>
        <end position="198"/>
    </location>
</feature>
<dbReference type="InterPro" id="IPR015947">
    <property type="entry name" value="PUA-like_sf"/>
</dbReference>
<dbReference type="PANTHER" id="PTHR46732">
    <property type="entry name" value="ATP-DEPENDENT PROTEASE LA (LON) DOMAIN PROTEIN"/>
    <property type="match status" value="1"/>
</dbReference>
<dbReference type="PANTHER" id="PTHR46732:SF8">
    <property type="entry name" value="ATP-DEPENDENT PROTEASE LA (LON) DOMAIN PROTEIN"/>
    <property type="match status" value="1"/>
</dbReference>
<dbReference type="Proteomes" id="UP000288279">
    <property type="component" value="Unassembled WGS sequence"/>
</dbReference>
<evidence type="ECO:0000313" key="2">
    <source>
        <dbReference type="EMBL" id="RUO79248.1"/>
    </source>
</evidence>